<keyword evidence="3 10" id="KW-0732">Signal</keyword>
<keyword evidence="2" id="KW-0964">Secreted</keyword>
<dbReference type="InterPro" id="IPR000716">
    <property type="entry name" value="Thyroglobulin_1"/>
</dbReference>
<dbReference type="GO" id="GO:0005615">
    <property type="term" value="C:extracellular space"/>
    <property type="evidence" value="ECO:0007669"/>
    <property type="project" value="TreeGrafter"/>
</dbReference>
<feature type="region of interest" description="Disordered" evidence="9">
    <location>
        <begin position="29"/>
        <end position="51"/>
    </location>
</feature>
<evidence type="ECO:0000259" key="12">
    <source>
        <dbReference type="PROSITE" id="PS51162"/>
    </source>
</evidence>
<accession>A0A6J2JD82</accession>
<feature type="disulfide bond" evidence="8">
    <location>
        <begin position="380"/>
        <end position="387"/>
    </location>
</feature>
<evidence type="ECO:0000256" key="10">
    <source>
        <dbReference type="SAM" id="SignalP"/>
    </source>
</evidence>
<feature type="domain" description="Kazal-like" evidence="13">
    <location>
        <begin position="138"/>
        <end position="192"/>
    </location>
</feature>
<feature type="region of interest" description="Disordered" evidence="9">
    <location>
        <begin position="197"/>
        <end position="247"/>
    </location>
</feature>
<keyword evidence="5 8" id="KW-1015">Disulfide bond</keyword>
<dbReference type="CDD" id="cd00104">
    <property type="entry name" value="KAZAL_FS"/>
    <property type="match status" value="1"/>
</dbReference>
<evidence type="ECO:0000256" key="1">
    <source>
        <dbReference type="ARBA" id="ARBA00004613"/>
    </source>
</evidence>
<dbReference type="InterPro" id="IPR019577">
    <property type="entry name" value="SPARC/Testican_Ca-bd-dom"/>
</dbReference>
<dbReference type="GeneID" id="114240791"/>
<evidence type="ECO:0000256" key="8">
    <source>
        <dbReference type="PROSITE-ProRule" id="PRU00500"/>
    </source>
</evidence>
<dbReference type="Proteomes" id="UP000504629">
    <property type="component" value="Unplaced"/>
</dbReference>
<dbReference type="InterPro" id="IPR002350">
    <property type="entry name" value="Kazal_dom"/>
</dbReference>
<dbReference type="SUPFAM" id="SSF47473">
    <property type="entry name" value="EF-hand"/>
    <property type="match status" value="1"/>
</dbReference>
<dbReference type="PANTHER" id="PTHR13866">
    <property type="entry name" value="SPARC OSTEONECTIN"/>
    <property type="match status" value="1"/>
</dbReference>
<dbReference type="Pfam" id="PF07648">
    <property type="entry name" value="Kazal_2"/>
    <property type="match status" value="1"/>
</dbReference>
<organism evidence="14 15">
    <name type="scientific">Bombyx mandarina</name>
    <name type="common">Wild silk moth</name>
    <name type="synonym">Wild silkworm</name>
    <dbReference type="NCBI Taxonomy" id="7092"/>
    <lineage>
        <taxon>Eukaryota</taxon>
        <taxon>Metazoa</taxon>
        <taxon>Ecdysozoa</taxon>
        <taxon>Arthropoda</taxon>
        <taxon>Hexapoda</taxon>
        <taxon>Insecta</taxon>
        <taxon>Pterygota</taxon>
        <taxon>Neoptera</taxon>
        <taxon>Endopterygota</taxon>
        <taxon>Lepidoptera</taxon>
        <taxon>Glossata</taxon>
        <taxon>Ditrysia</taxon>
        <taxon>Bombycoidea</taxon>
        <taxon>Bombycidae</taxon>
        <taxon>Bombycinae</taxon>
        <taxon>Bombyx</taxon>
    </lineage>
</organism>
<evidence type="ECO:0000256" key="7">
    <source>
        <dbReference type="ARBA" id="ARBA00023207"/>
    </source>
</evidence>
<dbReference type="KEGG" id="bman:114240791"/>
<evidence type="ECO:0000256" key="9">
    <source>
        <dbReference type="SAM" id="MobiDB-lite"/>
    </source>
</evidence>
<feature type="domain" description="EF-hand" evidence="11">
    <location>
        <begin position="283"/>
        <end position="318"/>
    </location>
</feature>
<dbReference type="Gene3D" id="3.30.60.30">
    <property type="match status" value="1"/>
</dbReference>
<feature type="compositionally biased region" description="Acidic residues" evidence="9">
    <location>
        <begin position="423"/>
        <end position="439"/>
    </location>
</feature>
<dbReference type="Gene3D" id="4.10.800.10">
    <property type="entry name" value="Thyroglobulin type-1"/>
    <property type="match status" value="1"/>
</dbReference>
<dbReference type="PANTHER" id="PTHR13866:SF30">
    <property type="match status" value="1"/>
</dbReference>
<dbReference type="PROSITE" id="PS51162">
    <property type="entry name" value="THYROGLOBULIN_1_2"/>
    <property type="match status" value="1"/>
</dbReference>
<sequence>MRFHEWLLAAALLLAFSIATARRADQDFEFDDDSDPASSSTNRDSNVAHSRRPRRYIYDPHNSLCHSLVCKKREVCLLRDAFTALCATKKDIIRKGDVIVTATANSWEAPARDREDDEEDVFYDSAARDTDADLDNDENKPDRCVGCPVRGRGEFLCGSDNRTYSSLCRLDLHNCVHRNKKPVTLACRGFCPCPSTPRRNRRPHQRQRPTRRNFNEYDDDWRRRKMESSHNEVLPERTSRRRQSQATEGCALDKMANRLLDWFSVLMDEAAEKAPSEEGFPNDCKPEVRWMFAHLDTDGDGILSADNLYSLRHDERERCLRPFLSSCGGAGGDVTRAAWCACLRRAARPCTALARAHPQPHAGAYVPSCDARGFYRPRQCHAALGVCWCVDAHGVELPGSRTKGAPACPGEKTSENDSNNSSEDADGAPADDEDADGSGDQEMRF</sequence>
<feature type="region of interest" description="Disordered" evidence="9">
    <location>
        <begin position="400"/>
        <end position="445"/>
    </location>
</feature>
<proteinExistence type="predicted"/>
<dbReference type="SMART" id="SM00280">
    <property type="entry name" value="KAZAL"/>
    <property type="match status" value="1"/>
</dbReference>
<dbReference type="Pfam" id="PF00086">
    <property type="entry name" value="Thyroglobulin_1"/>
    <property type="match status" value="1"/>
</dbReference>
<evidence type="ECO:0000259" key="13">
    <source>
        <dbReference type="PROSITE" id="PS51465"/>
    </source>
</evidence>
<evidence type="ECO:0000313" key="15">
    <source>
        <dbReference type="RefSeq" id="XP_028027273.1"/>
    </source>
</evidence>
<dbReference type="InterPro" id="IPR002048">
    <property type="entry name" value="EF_hand_dom"/>
</dbReference>
<keyword evidence="4" id="KW-0654">Proteoglycan</keyword>
<dbReference type="OrthoDB" id="8875634at2759"/>
<dbReference type="InterPro" id="IPR036058">
    <property type="entry name" value="Kazal_dom_sf"/>
</dbReference>
<protein>
    <submittedName>
        <fullName evidence="15">Proteoglycan Cow</fullName>
    </submittedName>
</protein>
<comment type="caution">
    <text evidence="8">Lacks conserved residue(s) required for the propagation of feature annotation.</text>
</comment>
<name>A0A6J2JD82_BOMMA</name>
<dbReference type="CTD" id="42733"/>
<feature type="compositionally biased region" description="Basic and acidic residues" evidence="9">
    <location>
        <begin position="220"/>
        <end position="238"/>
    </location>
</feature>
<feature type="compositionally biased region" description="Basic residues" evidence="9">
    <location>
        <begin position="198"/>
        <end position="211"/>
    </location>
</feature>
<evidence type="ECO:0000256" key="3">
    <source>
        <dbReference type="ARBA" id="ARBA00022729"/>
    </source>
</evidence>
<reference evidence="15" key="1">
    <citation type="submission" date="2025-08" db="UniProtKB">
        <authorList>
            <consortium name="RefSeq"/>
        </authorList>
    </citation>
    <scope>IDENTIFICATION</scope>
    <source>
        <tissue evidence="15">Silk gland</tissue>
    </source>
</reference>
<evidence type="ECO:0000256" key="6">
    <source>
        <dbReference type="ARBA" id="ARBA00023180"/>
    </source>
</evidence>
<keyword evidence="6" id="KW-0325">Glycoprotein</keyword>
<dbReference type="Pfam" id="PF10591">
    <property type="entry name" value="SPARC_Ca_bdg"/>
    <property type="match status" value="1"/>
</dbReference>
<dbReference type="PROSITE" id="PS50222">
    <property type="entry name" value="EF_HAND_2"/>
    <property type="match status" value="1"/>
</dbReference>
<gene>
    <name evidence="15" type="primary">LOC114240791</name>
</gene>
<dbReference type="InterPro" id="IPR036857">
    <property type="entry name" value="Thyroglobulin_1_sf"/>
</dbReference>
<dbReference type="SUPFAM" id="SSF100895">
    <property type="entry name" value="Kazal-type serine protease inhibitors"/>
    <property type="match status" value="1"/>
</dbReference>
<dbReference type="RefSeq" id="XP_028027273.1">
    <property type="nucleotide sequence ID" value="XM_028171472.1"/>
</dbReference>
<dbReference type="SMART" id="SM00211">
    <property type="entry name" value="TY"/>
    <property type="match status" value="1"/>
</dbReference>
<evidence type="ECO:0000256" key="5">
    <source>
        <dbReference type="ARBA" id="ARBA00023157"/>
    </source>
</evidence>
<dbReference type="GO" id="GO:0005518">
    <property type="term" value="F:collagen binding"/>
    <property type="evidence" value="ECO:0007669"/>
    <property type="project" value="TreeGrafter"/>
</dbReference>
<comment type="subcellular location">
    <subcellularLocation>
        <location evidence="1">Secreted</location>
    </subcellularLocation>
</comment>
<evidence type="ECO:0000256" key="4">
    <source>
        <dbReference type="ARBA" id="ARBA00022974"/>
    </source>
</evidence>
<feature type="disulfide bond" evidence="8">
    <location>
        <begin position="350"/>
        <end position="369"/>
    </location>
</feature>
<dbReference type="PROSITE" id="PS00484">
    <property type="entry name" value="THYROGLOBULIN_1_1"/>
    <property type="match status" value="1"/>
</dbReference>
<keyword evidence="7" id="KW-0357">Heparan sulfate</keyword>
<dbReference type="AlphaFoldDB" id="A0A6J2JD82"/>
<feature type="chain" id="PRO_5026696670" evidence="10">
    <location>
        <begin position="22"/>
        <end position="445"/>
    </location>
</feature>
<dbReference type="SUPFAM" id="SSF57610">
    <property type="entry name" value="Thyroglobulin type-1 domain"/>
    <property type="match status" value="1"/>
</dbReference>
<feature type="signal peptide" evidence="10">
    <location>
        <begin position="1"/>
        <end position="21"/>
    </location>
</feature>
<dbReference type="Gene3D" id="1.10.238.10">
    <property type="entry name" value="EF-hand"/>
    <property type="match status" value="1"/>
</dbReference>
<dbReference type="GO" id="GO:0050840">
    <property type="term" value="F:extracellular matrix binding"/>
    <property type="evidence" value="ECO:0007669"/>
    <property type="project" value="TreeGrafter"/>
</dbReference>
<dbReference type="PROSITE" id="PS51465">
    <property type="entry name" value="KAZAL_2"/>
    <property type="match status" value="1"/>
</dbReference>
<evidence type="ECO:0000259" key="11">
    <source>
        <dbReference type="PROSITE" id="PS50222"/>
    </source>
</evidence>
<feature type="domain" description="Thyroglobulin type-1" evidence="12">
    <location>
        <begin position="347"/>
        <end position="408"/>
    </location>
</feature>
<dbReference type="CDD" id="cd00191">
    <property type="entry name" value="TY"/>
    <property type="match status" value="1"/>
</dbReference>
<keyword evidence="14" id="KW-1185">Reference proteome</keyword>
<evidence type="ECO:0000313" key="14">
    <source>
        <dbReference type="Proteomes" id="UP000504629"/>
    </source>
</evidence>
<evidence type="ECO:0000256" key="2">
    <source>
        <dbReference type="ARBA" id="ARBA00022525"/>
    </source>
</evidence>
<dbReference type="InterPro" id="IPR011992">
    <property type="entry name" value="EF-hand-dom_pair"/>
</dbReference>
<dbReference type="GO" id="GO:0005509">
    <property type="term" value="F:calcium ion binding"/>
    <property type="evidence" value="ECO:0007669"/>
    <property type="project" value="InterPro"/>
</dbReference>